<evidence type="ECO:0000256" key="2">
    <source>
        <dbReference type="ARBA" id="ARBA00022692"/>
    </source>
</evidence>
<evidence type="ECO:0000313" key="8">
    <source>
        <dbReference type="Proteomes" id="UP000261540"/>
    </source>
</evidence>
<feature type="transmembrane region" description="Helical" evidence="5">
    <location>
        <begin position="481"/>
        <end position="500"/>
    </location>
</feature>
<feature type="transmembrane region" description="Helical" evidence="5">
    <location>
        <begin position="365"/>
        <end position="385"/>
    </location>
</feature>
<evidence type="ECO:0000259" key="6">
    <source>
        <dbReference type="PROSITE" id="PS50850"/>
    </source>
</evidence>
<dbReference type="Ensembl" id="ENSPKIT00000024529.1">
    <property type="protein sequence ID" value="ENSPKIP00000000631.1"/>
    <property type="gene ID" value="ENSPKIG00000019223.1"/>
</dbReference>
<dbReference type="GeneID" id="111842984"/>
<dbReference type="GeneTree" id="ENSGT00940000164843"/>
<dbReference type="Proteomes" id="UP000261540">
    <property type="component" value="Unplaced"/>
</dbReference>
<dbReference type="KEGG" id="pki:111842984"/>
<dbReference type="SUPFAM" id="SSF103473">
    <property type="entry name" value="MFS general substrate transporter"/>
    <property type="match status" value="1"/>
</dbReference>
<keyword evidence="8" id="KW-1185">Reference proteome</keyword>
<feature type="transmembrane region" description="Helical" evidence="5">
    <location>
        <begin position="188"/>
        <end position="209"/>
    </location>
</feature>
<feature type="transmembrane region" description="Helical" evidence="5">
    <location>
        <begin position="163"/>
        <end position="182"/>
    </location>
</feature>
<keyword evidence="3 5" id="KW-1133">Transmembrane helix</keyword>
<dbReference type="InterPro" id="IPR036259">
    <property type="entry name" value="MFS_trans_sf"/>
</dbReference>
<keyword evidence="4 5" id="KW-0472">Membrane</keyword>
<evidence type="ECO:0000256" key="4">
    <source>
        <dbReference type="ARBA" id="ARBA00023136"/>
    </source>
</evidence>
<dbReference type="InterPro" id="IPR020846">
    <property type="entry name" value="MFS_dom"/>
</dbReference>
<reference evidence="7" key="2">
    <citation type="submission" date="2025-09" db="UniProtKB">
        <authorList>
            <consortium name="Ensembl"/>
        </authorList>
    </citation>
    <scope>IDENTIFICATION</scope>
</reference>
<dbReference type="CDD" id="cd17374">
    <property type="entry name" value="MFS_OAT"/>
    <property type="match status" value="1"/>
</dbReference>
<proteinExistence type="predicted"/>
<dbReference type="PANTHER" id="PTHR24064">
    <property type="entry name" value="SOLUTE CARRIER FAMILY 22 MEMBER"/>
    <property type="match status" value="1"/>
</dbReference>
<reference evidence="7" key="1">
    <citation type="submission" date="2025-08" db="UniProtKB">
        <authorList>
            <consortium name="Ensembl"/>
        </authorList>
    </citation>
    <scope>IDENTIFICATION</scope>
</reference>
<dbReference type="PROSITE" id="PS00216">
    <property type="entry name" value="SUGAR_TRANSPORT_1"/>
    <property type="match status" value="1"/>
</dbReference>
<evidence type="ECO:0000313" key="7">
    <source>
        <dbReference type="Ensembl" id="ENSPKIP00000000631.1"/>
    </source>
</evidence>
<keyword evidence="2 5" id="KW-0812">Transmembrane</keyword>
<feature type="transmembrane region" description="Helical" evidence="5">
    <location>
        <begin position="336"/>
        <end position="353"/>
    </location>
</feature>
<organism evidence="7 8">
    <name type="scientific">Paramormyrops kingsleyae</name>
    <dbReference type="NCBI Taxonomy" id="1676925"/>
    <lineage>
        <taxon>Eukaryota</taxon>
        <taxon>Metazoa</taxon>
        <taxon>Chordata</taxon>
        <taxon>Craniata</taxon>
        <taxon>Vertebrata</taxon>
        <taxon>Euteleostomi</taxon>
        <taxon>Actinopterygii</taxon>
        <taxon>Neopterygii</taxon>
        <taxon>Teleostei</taxon>
        <taxon>Osteoglossocephala</taxon>
        <taxon>Osteoglossomorpha</taxon>
        <taxon>Osteoglossiformes</taxon>
        <taxon>Mormyridae</taxon>
        <taxon>Paramormyrops</taxon>
    </lineage>
</organism>
<feature type="transmembrane region" description="Helical" evidence="5">
    <location>
        <begin position="250"/>
        <end position="268"/>
    </location>
</feature>
<dbReference type="Gene3D" id="1.20.1250.20">
    <property type="entry name" value="MFS general substrate transporter like domains"/>
    <property type="match status" value="1"/>
</dbReference>
<dbReference type="GO" id="GO:0022857">
    <property type="term" value="F:transmembrane transporter activity"/>
    <property type="evidence" value="ECO:0007669"/>
    <property type="project" value="InterPro"/>
</dbReference>
<feature type="transmembrane region" description="Helical" evidence="5">
    <location>
        <begin position="136"/>
        <end position="156"/>
    </location>
</feature>
<sequence>MNFDDILDKIGSFGNFQKTLHVWMCLPQIFLACHTLVSVFTGAVPPHICRSRWPLAGNQALPLNISQAAGPGGGPDLSCTALDTQELANLSKALVLSKNHTTEGCAGGWEYSKEIFSSTVVTEWDLVCNKAKLNTIASSIYMFGLLVGALLSGVLADKYGRRIIILVGLAVQATFGVGTAFAPNVCTYMFFRFVVGMTVSAVIMNIFVLGTEWTGQKHRMLAGLLTDYFFGLGYIMLAGVAYLIRDWRTLQLAVSLPEFLFFFYIWVLPESARWLITKGKKKEAVDLIQKAALRNRNPLPPNFELFQQPNELNGEAKKKKGTLVDLVRTPRMRKRSLILFYLWFVNSLVYYGLSLNITTFGMNIYLTQFIFGLVEIPARTIILFTINRSRKICLICFFVTGGLACLSTIFVPDKMPILRILLAMIGKFGITGSVSVIYIYSAEVFPTVIRQNGMGMSSMCARTGGIVSPIMHLLASNRKEAPMAVFGICPLVGAALALMLPETAGKPLPDTIKDVEQTQCREDAAEKALYKQAPGSLEVII</sequence>
<evidence type="ECO:0000256" key="3">
    <source>
        <dbReference type="ARBA" id="ARBA00022989"/>
    </source>
</evidence>
<name>A0A3B3Q5E8_9TELE</name>
<dbReference type="STRING" id="1676925.ENSPKIP00000000631"/>
<feature type="transmembrane region" description="Helical" evidence="5">
    <location>
        <begin position="221"/>
        <end position="244"/>
    </location>
</feature>
<dbReference type="GO" id="GO:0016020">
    <property type="term" value="C:membrane"/>
    <property type="evidence" value="ECO:0007669"/>
    <property type="project" value="UniProtKB-SubCell"/>
</dbReference>
<accession>A0A3B3Q5E8</accession>
<dbReference type="RefSeq" id="XP_023665939.1">
    <property type="nucleotide sequence ID" value="XM_023810171.2"/>
</dbReference>
<evidence type="ECO:0000256" key="1">
    <source>
        <dbReference type="ARBA" id="ARBA00004141"/>
    </source>
</evidence>
<dbReference type="InterPro" id="IPR005828">
    <property type="entry name" value="MFS_sugar_transport-like"/>
</dbReference>
<dbReference type="OrthoDB" id="5296287at2759"/>
<dbReference type="InterPro" id="IPR005829">
    <property type="entry name" value="Sugar_transporter_CS"/>
</dbReference>
<dbReference type="Pfam" id="PF00083">
    <property type="entry name" value="Sugar_tr"/>
    <property type="match status" value="1"/>
</dbReference>
<dbReference type="PROSITE" id="PS50850">
    <property type="entry name" value="MFS"/>
    <property type="match status" value="1"/>
</dbReference>
<feature type="transmembrane region" description="Helical" evidence="5">
    <location>
        <begin position="392"/>
        <end position="411"/>
    </location>
</feature>
<feature type="transmembrane region" description="Helical" evidence="5">
    <location>
        <begin position="417"/>
        <end position="441"/>
    </location>
</feature>
<dbReference type="AlphaFoldDB" id="A0A3B3Q5E8"/>
<evidence type="ECO:0000256" key="5">
    <source>
        <dbReference type="SAM" id="Phobius"/>
    </source>
</evidence>
<feature type="domain" description="Major facilitator superfamily (MFS) profile" evidence="6">
    <location>
        <begin position="77"/>
        <end position="505"/>
    </location>
</feature>
<comment type="subcellular location">
    <subcellularLocation>
        <location evidence="1">Membrane</location>
        <topology evidence="1">Multi-pass membrane protein</topology>
    </subcellularLocation>
</comment>
<protein>
    <submittedName>
        <fullName evidence="7">Si:dkey-119m7.4</fullName>
    </submittedName>
</protein>